<evidence type="ECO:0008006" key="3">
    <source>
        <dbReference type="Google" id="ProtNLM"/>
    </source>
</evidence>
<organism evidence="1 2">
    <name type="scientific">Rhizobium metallidurans</name>
    <dbReference type="NCBI Taxonomy" id="1265931"/>
    <lineage>
        <taxon>Bacteria</taxon>
        <taxon>Pseudomonadati</taxon>
        <taxon>Pseudomonadota</taxon>
        <taxon>Alphaproteobacteria</taxon>
        <taxon>Hyphomicrobiales</taxon>
        <taxon>Rhizobiaceae</taxon>
        <taxon>Rhizobium/Agrobacterium group</taxon>
        <taxon>Rhizobium</taxon>
    </lineage>
</organism>
<name>A0A7W6CTY3_9HYPH</name>
<sequence>MQKRTLVSSIPLPLAERLDAVTEQLGVPHDQVVAEAVAAWIDTEEQRRLMALRTLAFASSMAVEGHRVIDWADSLSADRH</sequence>
<comment type="caution">
    <text evidence="1">The sequence shown here is derived from an EMBL/GenBank/DDBJ whole genome shotgun (WGS) entry which is preliminary data.</text>
</comment>
<dbReference type="EMBL" id="JACIDW010000002">
    <property type="protein sequence ID" value="MBB3963650.1"/>
    <property type="molecule type" value="Genomic_DNA"/>
</dbReference>
<keyword evidence="2" id="KW-1185">Reference proteome</keyword>
<accession>A0A7W6CTY3</accession>
<proteinExistence type="predicted"/>
<protein>
    <recommendedName>
        <fullName evidence="3">CopG family transcriptional regulator</fullName>
    </recommendedName>
</protein>
<evidence type="ECO:0000313" key="2">
    <source>
        <dbReference type="Proteomes" id="UP000582090"/>
    </source>
</evidence>
<dbReference type="RefSeq" id="WP_183899338.1">
    <property type="nucleotide sequence ID" value="NZ_JACIDW010000002.1"/>
</dbReference>
<gene>
    <name evidence="1" type="ORF">GGQ67_001275</name>
</gene>
<reference evidence="1 2" key="1">
    <citation type="submission" date="2020-08" db="EMBL/GenBank/DDBJ databases">
        <title>Genomic Encyclopedia of Type Strains, Phase IV (KMG-IV): sequencing the most valuable type-strain genomes for metagenomic binning, comparative biology and taxonomic classification.</title>
        <authorList>
            <person name="Goeker M."/>
        </authorList>
    </citation>
    <scope>NUCLEOTIDE SEQUENCE [LARGE SCALE GENOMIC DNA]</scope>
    <source>
        <strain evidence="1 2">DSM 26575</strain>
    </source>
</reference>
<dbReference type="Proteomes" id="UP000582090">
    <property type="component" value="Unassembled WGS sequence"/>
</dbReference>
<dbReference type="AlphaFoldDB" id="A0A7W6CTY3"/>
<evidence type="ECO:0000313" key="1">
    <source>
        <dbReference type="EMBL" id="MBB3963650.1"/>
    </source>
</evidence>